<dbReference type="Pfam" id="PF13403">
    <property type="entry name" value="Hint_2"/>
    <property type="match status" value="1"/>
</dbReference>
<evidence type="ECO:0000256" key="1">
    <source>
        <dbReference type="ARBA" id="ARBA00004370"/>
    </source>
</evidence>
<dbReference type="InterPro" id="IPR028992">
    <property type="entry name" value="Hedgehog/Intein_dom"/>
</dbReference>
<evidence type="ECO:0000256" key="4">
    <source>
        <dbReference type="ARBA" id="ARBA00022656"/>
    </source>
</evidence>
<keyword evidence="3" id="KW-0964">Secreted</keyword>
<dbReference type="Pfam" id="PF00353">
    <property type="entry name" value="HemolysinCabind"/>
    <property type="match status" value="9"/>
</dbReference>
<dbReference type="InterPro" id="IPR011049">
    <property type="entry name" value="Serralysin-like_metalloprot_C"/>
</dbReference>
<dbReference type="GO" id="GO:0090729">
    <property type="term" value="F:toxin activity"/>
    <property type="evidence" value="ECO:0007669"/>
    <property type="project" value="UniProtKB-KW"/>
</dbReference>
<dbReference type="PANTHER" id="PTHR38340">
    <property type="entry name" value="S-LAYER PROTEIN"/>
    <property type="match status" value="1"/>
</dbReference>
<dbReference type="PROSITE" id="PS50817">
    <property type="entry name" value="INTEIN_N_TER"/>
    <property type="match status" value="1"/>
</dbReference>
<keyword evidence="10" id="KW-1185">Reference proteome</keyword>
<proteinExistence type="predicted"/>
<evidence type="ECO:0000256" key="5">
    <source>
        <dbReference type="ARBA" id="ARBA00022737"/>
    </source>
</evidence>
<dbReference type="PRINTS" id="PR00313">
    <property type="entry name" value="CABNDNGRPT"/>
</dbReference>
<feature type="domain" description="Hint" evidence="8">
    <location>
        <begin position="596"/>
        <end position="712"/>
    </location>
</feature>
<reference evidence="9 10" key="1">
    <citation type="submission" date="2016-11" db="EMBL/GenBank/DDBJ databases">
        <authorList>
            <person name="Jaros S."/>
            <person name="Januszkiewicz K."/>
            <person name="Wedrychowicz H."/>
        </authorList>
    </citation>
    <scope>NUCLEOTIDE SEQUENCE [LARGE SCALE GENOMIC DNA]</scope>
    <source>
        <strain evidence="9 10">DSM 100565</strain>
    </source>
</reference>
<organism evidence="9 10">
    <name type="scientific">Wenxinia saemankumensis</name>
    <dbReference type="NCBI Taxonomy" id="1447782"/>
    <lineage>
        <taxon>Bacteria</taxon>
        <taxon>Pseudomonadati</taxon>
        <taxon>Pseudomonadota</taxon>
        <taxon>Alphaproteobacteria</taxon>
        <taxon>Rhodobacterales</taxon>
        <taxon>Roseobacteraceae</taxon>
        <taxon>Wenxinia</taxon>
    </lineage>
</organism>
<dbReference type="InterPro" id="IPR001343">
    <property type="entry name" value="Hemolysn_Ca-bd"/>
</dbReference>
<evidence type="ECO:0000256" key="2">
    <source>
        <dbReference type="ARBA" id="ARBA00004613"/>
    </source>
</evidence>
<gene>
    <name evidence="9" type="ORF">SAMN05444417_0162</name>
</gene>
<dbReference type="InterPro" id="IPR003587">
    <property type="entry name" value="Hint_dom_N"/>
</dbReference>
<dbReference type="EMBL" id="FQYO01000001">
    <property type="protein sequence ID" value="SHI30430.1"/>
    <property type="molecule type" value="Genomic_DNA"/>
</dbReference>
<keyword evidence="7" id="KW-0472">Membrane</keyword>
<protein>
    <submittedName>
        <fullName evidence="9">Intein N-terminal splicing region</fullName>
    </submittedName>
</protein>
<dbReference type="PRINTS" id="PR01488">
    <property type="entry name" value="RTXTOXINA"/>
</dbReference>
<dbReference type="PANTHER" id="PTHR38340:SF1">
    <property type="entry name" value="S-LAYER PROTEIN"/>
    <property type="match status" value="1"/>
</dbReference>
<evidence type="ECO:0000313" key="10">
    <source>
        <dbReference type="Proteomes" id="UP000184292"/>
    </source>
</evidence>
<dbReference type="SUPFAM" id="SSF51294">
    <property type="entry name" value="Hedgehog/intein (Hint) domain"/>
    <property type="match status" value="1"/>
</dbReference>
<evidence type="ECO:0000256" key="6">
    <source>
        <dbReference type="ARBA" id="ARBA00023026"/>
    </source>
</evidence>
<dbReference type="GO" id="GO:0005576">
    <property type="term" value="C:extracellular region"/>
    <property type="evidence" value="ECO:0007669"/>
    <property type="project" value="UniProtKB-SubCell"/>
</dbReference>
<dbReference type="InterPro" id="IPR018511">
    <property type="entry name" value="Hemolysin-typ_Ca-bd_CS"/>
</dbReference>
<evidence type="ECO:0000256" key="3">
    <source>
        <dbReference type="ARBA" id="ARBA00022525"/>
    </source>
</evidence>
<dbReference type="SUPFAM" id="SSF51120">
    <property type="entry name" value="beta-Roll"/>
    <property type="match status" value="4"/>
</dbReference>
<dbReference type="GO" id="GO:0005509">
    <property type="term" value="F:calcium ion binding"/>
    <property type="evidence" value="ECO:0007669"/>
    <property type="project" value="InterPro"/>
</dbReference>
<dbReference type="InterPro" id="IPR036844">
    <property type="entry name" value="Hint_dom_sf"/>
</dbReference>
<dbReference type="SMART" id="SM00306">
    <property type="entry name" value="HintN"/>
    <property type="match status" value="1"/>
</dbReference>
<dbReference type="Proteomes" id="UP000184292">
    <property type="component" value="Unassembled WGS sequence"/>
</dbReference>
<dbReference type="RefSeq" id="WP_073325684.1">
    <property type="nucleotide sequence ID" value="NZ_FQYO01000001.1"/>
</dbReference>
<comment type="subcellular location">
    <subcellularLocation>
        <location evidence="1">Membrane</location>
    </subcellularLocation>
    <subcellularLocation>
        <location evidence="2">Secreted</location>
    </subcellularLocation>
</comment>
<dbReference type="InterPro" id="IPR050557">
    <property type="entry name" value="RTX_toxin/Mannuronan_C5-epim"/>
</dbReference>
<evidence type="ECO:0000313" key="9">
    <source>
        <dbReference type="EMBL" id="SHI30430.1"/>
    </source>
</evidence>
<dbReference type="STRING" id="1447782.SAMN05444417_0162"/>
<dbReference type="GO" id="GO:0016020">
    <property type="term" value="C:membrane"/>
    <property type="evidence" value="ECO:0007669"/>
    <property type="project" value="UniProtKB-SubCell"/>
</dbReference>
<accession>A0A1M6A1S1</accession>
<keyword evidence="5" id="KW-0677">Repeat</keyword>
<name>A0A1M6A1S1_9RHOB</name>
<dbReference type="AlphaFoldDB" id="A0A1M6A1S1"/>
<keyword evidence="4" id="KW-0800">Toxin</keyword>
<dbReference type="InterPro" id="IPR003995">
    <property type="entry name" value="RTX_toxin_determinant-A"/>
</dbReference>
<dbReference type="InterPro" id="IPR006141">
    <property type="entry name" value="Intein_N"/>
</dbReference>
<dbReference type="Gene3D" id="2.150.10.10">
    <property type="entry name" value="Serralysin-like metalloprotease, C-terminal"/>
    <property type="match status" value="5"/>
</dbReference>
<dbReference type="OrthoDB" id="6305173at2"/>
<sequence>MPTVNGTTGDDQIDVDFIDASGNRIDTAPGATNRIIAGNGEDTVTAGAGDDTIEMGADADFAYAGAGNDTVYGNEGDDFLRGGEGDDVLYGGTGNDTLKGDDGADTIYGGEGVDFIGGGADADVIVGGTAGDLIYGGEEGDDNDTLDLSGLAEGSYRVVDLVTDANGNGYNGTVEFLGQDGKPTGESFRFEEIEHIKTDPPVPPAGPDGTVEGTSGNDVIDLGYDGDPEGDRIDNNDALLPGEVGNDDLVYGYGGDDTIRGLDGNDEIYGGAGNDSISGGAGDDTIFGNTGDDIMNGAAGNDYIQDSSGSDTVYGGSGDDTIRLSGPGDDSILGGSGSDTIYGGIGNDVIDGSAGGLGRFDNPYPGVPGDPDPYDDRDVVYASDGDDIVRTGDDRDTIYGGLGDDTLDAGIDDDLVHGDQGDDTIVGGEGNDEIYGGAGNDLIYGGLDPRFPDELNIRDDEGDLVTDNGMDTIYGGAGDDTVYGEDDDDVIYGGGGNDHLDGQIDDDTIYGGQGDDTVIGGQGNDQLFGGNDRDMFFGGNGGDHVDGGAGGDDFDTLDLTGSGVDFITYTSADREDGIVTFLDGSTMTFEEIENVVPCFTPGTLIATPRGERRVEDLREGDRIITRDNGIQEIRWAGRKEMSGAALQKARHLQPVLIKAGALGNGLPERDITVSPNHRLLVSGDKTQLYFEESEVLAAAKHLVGLPGIHQVEAMSVSYIHFMFDRHEVVLSNGAWTESFQPGDYSLKGIGGAQRAEILELFPELATTSGIEGYASARRSLKKYEARLLVAGN</sequence>
<dbReference type="GO" id="GO:0016539">
    <property type="term" value="P:intein-mediated protein splicing"/>
    <property type="evidence" value="ECO:0007669"/>
    <property type="project" value="InterPro"/>
</dbReference>
<evidence type="ECO:0000256" key="7">
    <source>
        <dbReference type="ARBA" id="ARBA00023136"/>
    </source>
</evidence>
<keyword evidence="6" id="KW-0843">Virulence</keyword>
<dbReference type="PROSITE" id="PS00330">
    <property type="entry name" value="HEMOLYSIN_CALCIUM"/>
    <property type="match status" value="5"/>
</dbReference>
<evidence type="ECO:0000259" key="8">
    <source>
        <dbReference type="SMART" id="SM00306"/>
    </source>
</evidence>
<dbReference type="Gene3D" id="2.170.16.10">
    <property type="entry name" value="Hedgehog/Intein (Hint) domain"/>
    <property type="match status" value="1"/>
</dbReference>